<dbReference type="SUPFAM" id="SSF52047">
    <property type="entry name" value="RNI-like"/>
    <property type="match status" value="1"/>
</dbReference>
<evidence type="ECO:0000313" key="8">
    <source>
        <dbReference type="EnsemblPlants" id="OMERI07G11550.1"/>
    </source>
</evidence>
<dbReference type="Gene3D" id="2.30.31.10">
    <property type="entry name" value="Transcriptional Coactivator Pc4, Chain A"/>
    <property type="match status" value="1"/>
</dbReference>
<evidence type="ECO:0000259" key="7">
    <source>
        <dbReference type="Pfam" id="PF23598"/>
    </source>
</evidence>
<dbReference type="InterPro" id="IPR013742">
    <property type="entry name" value="Whirly"/>
</dbReference>
<dbReference type="Gene3D" id="3.80.10.10">
    <property type="entry name" value="Ribonuclease Inhibitor"/>
    <property type="match status" value="1"/>
</dbReference>
<feature type="domain" description="Disease resistance R13L4/SHOC-2-like LRR" evidence="7">
    <location>
        <begin position="305"/>
        <end position="432"/>
    </location>
</feature>
<keyword evidence="3" id="KW-0611">Plant defense</keyword>
<dbReference type="InterPro" id="IPR032675">
    <property type="entry name" value="LRR_dom_sf"/>
</dbReference>
<dbReference type="PANTHER" id="PTHR31745">
    <property type="entry name" value="SINGLE-STRANDED DNA-BINDING PROTEIN WHY2, MITOCHONDRIAL"/>
    <property type="match status" value="1"/>
</dbReference>
<dbReference type="FunFam" id="1.10.10.10:FF:000322">
    <property type="entry name" value="Probable disease resistance protein At1g63360"/>
    <property type="match status" value="1"/>
</dbReference>
<dbReference type="Pfam" id="PF08536">
    <property type="entry name" value="Whirly"/>
    <property type="match status" value="1"/>
</dbReference>
<dbReference type="InterPro" id="IPR055414">
    <property type="entry name" value="LRR_R13L4/SHOC2-like"/>
</dbReference>
<reference evidence="8" key="2">
    <citation type="submission" date="2018-05" db="EMBL/GenBank/DDBJ databases">
        <title>OmerRS3 (Oryza meridionalis Reference Sequence Version 3).</title>
        <authorList>
            <person name="Zhang J."/>
            <person name="Kudrna D."/>
            <person name="Lee S."/>
            <person name="Talag J."/>
            <person name="Welchert J."/>
            <person name="Wing R.A."/>
        </authorList>
    </citation>
    <scope>NUCLEOTIDE SEQUENCE [LARGE SCALE GENOMIC DNA]</scope>
    <source>
        <strain evidence="8">cv. OR44</strain>
    </source>
</reference>
<feature type="region of interest" description="Disordered" evidence="5">
    <location>
        <begin position="611"/>
        <end position="656"/>
    </location>
</feature>
<dbReference type="HOGENOM" id="CLU_347614_0_0_1"/>
<name>A0A0E0EBD4_9ORYZ</name>
<feature type="compositionally biased region" description="Basic residues" evidence="5">
    <location>
        <begin position="637"/>
        <end position="656"/>
    </location>
</feature>
<proteinExistence type="inferred from homology"/>
<dbReference type="Gramene" id="OMERI07G11550.1">
    <property type="protein sequence ID" value="OMERI07G11550.1"/>
    <property type="gene ID" value="OMERI07G11550"/>
</dbReference>
<organism evidence="8">
    <name type="scientific">Oryza meridionalis</name>
    <dbReference type="NCBI Taxonomy" id="40149"/>
    <lineage>
        <taxon>Eukaryota</taxon>
        <taxon>Viridiplantae</taxon>
        <taxon>Streptophyta</taxon>
        <taxon>Embryophyta</taxon>
        <taxon>Tracheophyta</taxon>
        <taxon>Spermatophyta</taxon>
        <taxon>Magnoliopsida</taxon>
        <taxon>Liliopsida</taxon>
        <taxon>Poales</taxon>
        <taxon>Poaceae</taxon>
        <taxon>BOP clade</taxon>
        <taxon>Oryzoideae</taxon>
        <taxon>Oryzeae</taxon>
        <taxon>Oryzinae</taxon>
        <taxon>Oryza</taxon>
    </lineage>
</organism>
<dbReference type="Pfam" id="PF23598">
    <property type="entry name" value="LRR_14"/>
    <property type="match status" value="2"/>
</dbReference>
<comment type="similarity">
    <text evidence="1">Belongs to the Whirly family.</text>
</comment>
<dbReference type="Pfam" id="PF23559">
    <property type="entry name" value="WHD_DRP"/>
    <property type="match status" value="1"/>
</dbReference>
<dbReference type="PANTHER" id="PTHR31745:SF2">
    <property type="entry name" value="SINGLE-STRANDED DNA-BINDING PROTEIN WHY1, CHLOROPLASTIC"/>
    <property type="match status" value="1"/>
</dbReference>
<evidence type="ECO:0008006" key="10">
    <source>
        <dbReference type="Google" id="ProtNLM"/>
    </source>
</evidence>
<evidence type="ECO:0000256" key="2">
    <source>
        <dbReference type="ARBA" id="ARBA00022737"/>
    </source>
</evidence>
<feature type="domain" description="Disease resistance R13L4/SHOC-2-like LRR" evidence="7">
    <location>
        <begin position="136"/>
        <end position="276"/>
    </location>
</feature>
<feature type="domain" description="Disease resistance protein winged helix" evidence="6">
    <location>
        <begin position="25"/>
        <end position="95"/>
    </location>
</feature>
<dbReference type="InterPro" id="IPR058922">
    <property type="entry name" value="WHD_DRP"/>
</dbReference>
<keyword evidence="9" id="KW-1185">Reference proteome</keyword>
<sequence>MRQVLALSYNYLPSHLKPCFLYLSIFPEDFEIQRKRLVYRWIAEGFIRARKGVSIMDVAIKYFNELINRSLIQPSRVNISGTIKSCRVHDIMRDIMISISREEKFMIKKLVRWRKNIRHVAYYNSNSSEIAMDLNQVRSLTVFCERPKELTPLLCSPQVRMLRVLDFQGVRFGMTQKEMDNIGSVLHLKYMNIRCDYDFPNNFNGHSKIYRIPRSIGKLQGLRVLDISNTYITSLPTEICKLRSLNVLRCTREERYKFFDPSKPIQCLFALSCIPVTMSLADSDQRREVTAELHMACSSCWFRTNGVRVPRGIGNLKQLQELVGMDISQTSSKAVKELGELSRLRKLRLETNGATERKCKMLCAAIENLSSLGYLRIRAFRFTDCSLTSLEWLHSISSPPPFLKSFTLFGCIKEIDIGWLRELTHLVKIELGGSELKEAMVIKSSGWSARALYCLLSAPGYPRLVTVSSSLTVPDLDSHELEKCAFRRAPPERPKQAQLYGLQVIWTLNEHWKQHVDQPRCFPSNSQSLFILWWCVCDNGNLVGKSMKRRYDTIVIVTAWSIWKERNNRVLNNRSKSWAEVTAAAAEELKKQQYWRSARGKANRVRLPLRRVPSLPPWPPPPSPPSATRTTSTPVPRRLRRRATGTGARRTRLPPRKNGRVFSTYSIYKGKAAMSFDPRPPQFVPLDSGAYKVVKEGFVLLQFAPAVATRQYDWTRKQVFSLSVWEMGSLLTLGPTDSCEFFHDPFKGRSDEGKVRKVLKVEPTPDGNSRFFNLSVQNRLLNIDENIYIPITKGEFAVIVSTFNYIIPHLMG</sequence>
<dbReference type="Proteomes" id="UP000008021">
    <property type="component" value="Chromosome 7"/>
</dbReference>
<evidence type="ECO:0000256" key="1">
    <source>
        <dbReference type="ARBA" id="ARBA00006061"/>
    </source>
</evidence>
<dbReference type="InterPro" id="IPR036388">
    <property type="entry name" value="WH-like_DNA-bd_sf"/>
</dbReference>
<keyword evidence="4" id="KW-0809">Transit peptide</keyword>
<dbReference type="GO" id="GO:0002758">
    <property type="term" value="P:innate immune response-activating signaling pathway"/>
    <property type="evidence" value="ECO:0007669"/>
    <property type="project" value="UniProtKB-ARBA"/>
</dbReference>
<evidence type="ECO:0000256" key="3">
    <source>
        <dbReference type="ARBA" id="ARBA00022821"/>
    </source>
</evidence>
<evidence type="ECO:0000313" key="9">
    <source>
        <dbReference type="Proteomes" id="UP000008021"/>
    </source>
</evidence>
<feature type="compositionally biased region" description="Pro residues" evidence="5">
    <location>
        <begin position="614"/>
        <end position="625"/>
    </location>
</feature>
<accession>A0A0E0EBD4</accession>
<dbReference type="AlphaFoldDB" id="A0A0E0EBD4"/>
<evidence type="ECO:0000256" key="5">
    <source>
        <dbReference type="SAM" id="MobiDB-lite"/>
    </source>
</evidence>
<dbReference type="Gene3D" id="1.10.10.10">
    <property type="entry name" value="Winged helix-like DNA-binding domain superfamily/Winged helix DNA-binding domain"/>
    <property type="match status" value="1"/>
</dbReference>
<dbReference type="GO" id="GO:0042742">
    <property type="term" value="P:defense response to bacterium"/>
    <property type="evidence" value="ECO:0007669"/>
    <property type="project" value="UniProtKB-ARBA"/>
</dbReference>
<dbReference type="GO" id="GO:0006355">
    <property type="term" value="P:regulation of DNA-templated transcription"/>
    <property type="evidence" value="ECO:0007669"/>
    <property type="project" value="InterPro"/>
</dbReference>
<feature type="compositionally biased region" description="Low complexity" evidence="5">
    <location>
        <begin position="626"/>
        <end position="636"/>
    </location>
</feature>
<keyword evidence="2" id="KW-0677">Repeat</keyword>
<reference evidence="8" key="1">
    <citation type="submission" date="2015-04" db="UniProtKB">
        <authorList>
            <consortium name="EnsemblPlants"/>
        </authorList>
    </citation>
    <scope>IDENTIFICATION</scope>
</reference>
<dbReference type="GO" id="GO:0009626">
    <property type="term" value="P:plant-type hypersensitive response"/>
    <property type="evidence" value="ECO:0007669"/>
    <property type="project" value="UniProtKB-ARBA"/>
</dbReference>
<dbReference type="EnsemblPlants" id="OMERI07G11550.1">
    <property type="protein sequence ID" value="OMERI07G11550.1"/>
    <property type="gene ID" value="OMERI07G11550"/>
</dbReference>
<evidence type="ECO:0000256" key="4">
    <source>
        <dbReference type="ARBA" id="ARBA00022946"/>
    </source>
</evidence>
<dbReference type="GO" id="GO:0003697">
    <property type="term" value="F:single-stranded DNA binding"/>
    <property type="evidence" value="ECO:0007669"/>
    <property type="project" value="InterPro"/>
</dbReference>
<evidence type="ECO:0000259" key="6">
    <source>
        <dbReference type="Pfam" id="PF23559"/>
    </source>
</evidence>
<dbReference type="InterPro" id="IPR009044">
    <property type="entry name" value="ssDNA-bd_transcriptional_reg"/>
</dbReference>
<dbReference type="SUPFAM" id="SSF54447">
    <property type="entry name" value="ssDNA-binding transcriptional regulator domain"/>
    <property type="match status" value="1"/>
</dbReference>
<protein>
    <recommendedName>
        <fullName evidence="10">TF-B3 domain-containing protein</fullName>
    </recommendedName>
</protein>